<reference evidence="2 3" key="1">
    <citation type="submission" date="2020-12" db="EMBL/GenBank/DDBJ databases">
        <title>FDA dAtabase for Regulatory Grade micrObial Sequences (FDA-ARGOS): Supporting development and validation of Infectious Disease Dx tests.</title>
        <authorList>
            <person name="Sproer C."/>
            <person name="Gronow S."/>
            <person name="Severitt S."/>
            <person name="Schroder I."/>
            <person name="Tallon L."/>
            <person name="Sadzewicz L."/>
            <person name="Zhao X."/>
            <person name="Boylan J."/>
            <person name="Ott S."/>
            <person name="Bowen H."/>
            <person name="Vavikolanu K."/>
            <person name="Mehta A."/>
            <person name="Aluvathingal J."/>
            <person name="Nadendla S."/>
            <person name="Lowell S."/>
            <person name="Myers T."/>
            <person name="Yan Y."/>
            <person name="Sichtig H."/>
        </authorList>
    </citation>
    <scope>NUCLEOTIDE SEQUENCE [LARGE SCALE GENOMIC DNA]</scope>
    <source>
        <strain evidence="2 3">FDAARGOS_1001</strain>
    </source>
</reference>
<gene>
    <name evidence="2" type="ORF">I6H58_04455</name>
</gene>
<evidence type="ECO:0000313" key="2">
    <source>
        <dbReference type="EMBL" id="QQC60182.1"/>
    </source>
</evidence>
<dbReference type="InterPro" id="IPR036291">
    <property type="entry name" value="NAD(P)-bd_dom_sf"/>
</dbReference>
<name>A0A7T4T530_9MICC</name>
<evidence type="ECO:0000313" key="3">
    <source>
        <dbReference type="Proteomes" id="UP000595221"/>
    </source>
</evidence>
<sequence length="289" mass="30572">MPGKTIVLTGASDGIGAAAARRLSADGHRVVVIGRSPEKTRAVAEDAAASSWHTADFARLDDVVALAQRLREEVPHIDVLAHNAGGVSGSRRTTTADGHETTFQVGFLSPYLLTRLLLPELIRSRAAVLTTSSLAHRAARLDPADLDLTHGYSEATAYGNAKLADLLLARELDRRHHHEGLSAASFHPGVVATGFARNSGSLMSLVYRTPARRLMRTSEDGADTLVWLAEGTAGEDWGSGTYYVRRRPAATSAAAGDTLLARRLWEAAEAMVADRLPEAPASGAGADPA</sequence>
<evidence type="ECO:0000256" key="1">
    <source>
        <dbReference type="ARBA" id="ARBA00023002"/>
    </source>
</evidence>
<dbReference type="GO" id="GO:0016491">
    <property type="term" value="F:oxidoreductase activity"/>
    <property type="evidence" value="ECO:0007669"/>
    <property type="project" value="UniProtKB-KW"/>
</dbReference>
<proteinExistence type="predicted"/>
<dbReference type="AlphaFoldDB" id="A0A7T4T530"/>
<dbReference type="SUPFAM" id="SSF51735">
    <property type="entry name" value="NAD(P)-binding Rossmann-fold domains"/>
    <property type="match status" value="1"/>
</dbReference>
<keyword evidence="1" id="KW-0560">Oxidoreductase</keyword>
<dbReference type="Pfam" id="PF00106">
    <property type="entry name" value="adh_short"/>
    <property type="match status" value="1"/>
</dbReference>
<dbReference type="PANTHER" id="PTHR43157">
    <property type="entry name" value="PHOSPHATIDYLINOSITOL-GLYCAN BIOSYNTHESIS CLASS F PROTEIN-RELATED"/>
    <property type="match status" value="1"/>
</dbReference>
<dbReference type="EMBL" id="CP066078">
    <property type="protein sequence ID" value="QQC60182.1"/>
    <property type="molecule type" value="Genomic_DNA"/>
</dbReference>
<dbReference type="Gene3D" id="3.40.50.720">
    <property type="entry name" value="NAD(P)-binding Rossmann-like Domain"/>
    <property type="match status" value="1"/>
</dbReference>
<dbReference type="InterPro" id="IPR002347">
    <property type="entry name" value="SDR_fam"/>
</dbReference>
<dbReference type="PANTHER" id="PTHR43157:SF31">
    <property type="entry name" value="PHOSPHATIDYLINOSITOL-GLYCAN BIOSYNTHESIS CLASS F PROTEIN"/>
    <property type="match status" value="1"/>
</dbReference>
<dbReference type="PRINTS" id="PR00081">
    <property type="entry name" value="GDHRDH"/>
</dbReference>
<protein>
    <submittedName>
        <fullName evidence="2">SDR family NAD(P)-dependent oxidoreductase</fullName>
    </submittedName>
</protein>
<dbReference type="Proteomes" id="UP000595221">
    <property type="component" value="Chromosome"/>
</dbReference>
<organism evidence="2 3">
    <name type="scientific">Rothia kristinae</name>
    <dbReference type="NCBI Taxonomy" id="37923"/>
    <lineage>
        <taxon>Bacteria</taxon>
        <taxon>Bacillati</taxon>
        <taxon>Actinomycetota</taxon>
        <taxon>Actinomycetes</taxon>
        <taxon>Micrococcales</taxon>
        <taxon>Micrococcaceae</taxon>
        <taxon>Rothia</taxon>
    </lineage>
</organism>
<dbReference type="RefSeq" id="WP_198490952.1">
    <property type="nucleotide sequence ID" value="NZ_CP066078.1"/>
</dbReference>
<accession>A0A7T4T530</accession>